<evidence type="ECO:0000313" key="2">
    <source>
        <dbReference type="EMBL" id="KAG1563792.1"/>
    </source>
</evidence>
<reference evidence="2 3" key="1">
    <citation type="journal article" date="2020" name="Microb. Genom.">
        <title>Genetic diversity of clinical and environmental Mucorales isolates obtained from an investigation of mucormycosis cases among solid organ transplant recipients.</title>
        <authorList>
            <person name="Nguyen M.H."/>
            <person name="Kaul D."/>
            <person name="Muto C."/>
            <person name="Cheng S.J."/>
            <person name="Richter R.A."/>
            <person name="Bruno V.M."/>
            <person name="Liu G."/>
            <person name="Beyhan S."/>
            <person name="Sundermann A.J."/>
            <person name="Mounaud S."/>
            <person name="Pasculle A.W."/>
            <person name="Nierman W.C."/>
            <person name="Driscoll E."/>
            <person name="Cumbie R."/>
            <person name="Clancy C.J."/>
            <person name="Dupont C.L."/>
        </authorList>
    </citation>
    <scope>NUCLEOTIDE SEQUENCE [LARGE SCALE GENOMIC DNA]</scope>
    <source>
        <strain evidence="2 3">GL24</strain>
    </source>
</reference>
<dbReference type="AlphaFoldDB" id="A0A9P6YSK2"/>
<feature type="compositionally biased region" description="Polar residues" evidence="1">
    <location>
        <begin position="15"/>
        <end position="25"/>
    </location>
</feature>
<feature type="region of interest" description="Disordered" evidence="1">
    <location>
        <begin position="1"/>
        <end position="101"/>
    </location>
</feature>
<name>A0A9P6YSK2_9FUNG</name>
<organism evidence="2 3">
    <name type="scientific">Rhizopus delemar</name>
    <dbReference type="NCBI Taxonomy" id="936053"/>
    <lineage>
        <taxon>Eukaryota</taxon>
        <taxon>Fungi</taxon>
        <taxon>Fungi incertae sedis</taxon>
        <taxon>Mucoromycota</taxon>
        <taxon>Mucoromycotina</taxon>
        <taxon>Mucoromycetes</taxon>
        <taxon>Mucorales</taxon>
        <taxon>Mucorineae</taxon>
        <taxon>Rhizopodaceae</taxon>
        <taxon>Rhizopus</taxon>
    </lineage>
</organism>
<feature type="compositionally biased region" description="Basic and acidic residues" evidence="1">
    <location>
        <begin position="124"/>
        <end position="135"/>
    </location>
</feature>
<keyword evidence="3" id="KW-1185">Reference proteome</keyword>
<evidence type="ECO:0000256" key="1">
    <source>
        <dbReference type="SAM" id="MobiDB-lite"/>
    </source>
</evidence>
<gene>
    <name evidence="2" type="ORF">G6F50_011656</name>
</gene>
<dbReference type="EMBL" id="JAANIU010003090">
    <property type="protein sequence ID" value="KAG1563792.1"/>
    <property type="molecule type" value="Genomic_DNA"/>
</dbReference>
<feature type="compositionally biased region" description="Low complexity" evidence="1">
    <location>
        <begin position="51"/>
        <end position="62"/>
    </location>
</feature>
<feature type="compositionally biased region" description="Polar residues" evidence="1">
    <location>
        <begin position="31"/>
        <end position="50"/>
    </location>
</feature>
<dbReference type="Proteomes" id="UP000740926">
    <property type="component" value="Unassembled WGS sequence"/>
</dbReference>
<accession>A0A9P6YSK2</accession>
<protein>
    <submittedName>
        <fullName evidence="2">Uncharacterized protein</fullName>
    </submittedName>
</protein>
<feature type="region of interest" description="Disordered" evidence="1">
    <location>
        <begin position="123"/>
        <end position="142"/>
    </location>
</feature>
<evidence type="ECO:0000313" key="3">
    <source>
        <dbReference type="Proteomes" id="UP000740926"/>
    </source>
</evidence>
<comment type="caution">
    <text evidence="2">The sequence shown here is derived from an EMBL/GenBank/DDBJ whole genome shotgun (WGS) entry which is preliminary data.</text>
</comment>
<sequence length="227" mass="24474">MSNEKKTLPSLSALARQNNSSSGGSLAQLKQKMQNQPTAKSLSPLQSLAQKNTNKSTTASSTMPSLASLAQRSTSKVSSLSHLATRNSSSVSKPVASTASGGSGLLKLSSLAKQPDKATLQLVKEQEQQIQKEKEEDMSENEDNADLEDNLLCAKPSVAAQFLFEQQPKIGCRDNEVQFFTASLQTMFYDSLKKSSSIPIFPFDKPSPDDIIFAAQNQRGTGSNKKN</sequence>
<feature type="compositionally biased region" description="Polar residues" evidence="1">
    <location>
        <begin position="63"/>
        <end position="98"/>
    </location>
</feature>
<proteinExistence type="predicted"/>